<protein>
    <submittedName>
        <fullName evidence="2">P-loop containing nucleoside triphosphate hydrolase protein</fullName>
    </submittedName>
</protein>
<reference evidence="2 3" key="1">
    <citation type="journal article" date="2024" name="J Genomics">
        <title>Draft genome sequencing and assembly of Favolaschia claudopus CIRM-BRFM 2984 isolated from oak limbs.</title>
        <authorList>
            <person name="Navarro D."/>
            <person name="Drula E."/>
            <person name="Chaduli D."/>
            <person name="Cazenave R."/>
            <person name="Ahrendt S."/>
            <person name="Wang J."/>
            <person name="Lipzen A."/>
            <person name="Daum C."/>
            <person name="Barry K."/>
            <person name="Grigoriev I.V."/>
            <person name="Favel A."/>
            <person name="Rosso M.N."/>
            <person name="Martin F."/>
        </authorList>
    </citation>
    <scope>NUCLEOTIDE SEQUENCE [LARGE SCALE GENOMIC DNA]</scope>
    <source>
        <strain evidence="2 3">CIRM-BRFM 2984</strain>
    </source>
</reference>
<proteinExistence type="predicted"/>
<dbReference type="InterPro" id="IPR054289">
    <property type="entry name" value="DUF7025"/>
</dbReference>
<dbReference type="GO" id="GO:0016887">
    <property type="term" value="F:ATP hydrolysis activity"/>
    <property type="evidence" value="ECO:0007669"/>
    <property type="project" value="InterPro"/>
</dbReference>
<gene>
    <name evidence="2" type="ORF">R3P38DRAFT_3399085</name>
</gene>
<dbReference type="InterPro" id="IPR003959">
    <property type="entry name" value="ATPase_AAA_core"/>
</dbReference>
<dbReference type="SMART" id="SM00382">
    <property type="entry name" value="AAA"/>
    <property type="match status" value="1"/>
</dbReference>
<dbReference type="InterPro" id="IPR027417">
    <property type="entry name" value="P-loop_NTPase"/>
</dbReference>
<dbReference type="Pfam" id="PF00004">
    <property type="entry name" value="AAA"/>
    <property type="match status" value="1"/>
</dbReference>
<keyword evidence="3" id="KW-1185">Reference proteome</keyword>
<dbReference type="PANTHER" id="PTHR46411:SF3">
    <property type="entry name" value="AAA+ ATPASE DOMAIN-CONTAINING PROTEIN"/>
    <property type="match status" value="1"/>
</dbReference>
<dbReference type="Pfam" id="PF22942">
    <property type="entry name" value="DUF7025"/>
    <property type="match status" value="1"/>
</dbReference>
<dbReference type="InterPro" id="IPR003593">
    <property type="entry name" value="AAA+_ATPase"/>
</dbReference>
<dbReference type="PANTHER" id="PTHR46411">
    <property type="entry name" value="FAMILY ATPASE, PUTATIVE-RELATED"/>
    <property type="match status" value="1"/>
</dbReference>
<keyword evidence="2" id="KW-0378">Hydrolase</keyword>
<accession>A0AAW0AYE1</accession>
<sequence length="668" mass="76465">MAEVPVPGSEKGMLLEVQRIEKIRLPDSDQWLIQSAQSKDAPSADKYAEWARYAFVVRQKIRHDRLADSPTITTTLLIRSTFLRNDLFQIMKQLDYVAWHASILKLDPMLVLNFLPRLSELAIRLSTLDEKEFYRKEHLTFFIEFLQTEYANTIQKISNFVKHGEITFDFMWAVFTPGNVIFSTCNTTGEPRAYRLHRIVKQPGRTSLAENPHWVLTCEYVEALTPSPSGNGLEVIFATEKVEIPYFSGVKQIAQLAAYPGHFHPDSEQLQNRLIERGRRWMALRERHHKEYTGIAVRWREMTIVPERERVQVSGRIMIDRVTFIAANPNYEMPSASIRRDSKRDFIEEVLGIRPPAGLLPRGGHFPSSAVKVKGKSLSDSELLITTPLVYGFSFTDKRWWEFNVDQITDIQWNAEAFSNLAIDPARKILVQSLVESHNSADGSFDDFVKGKGLGLVINLFGPPGIGKTFTVEATSEHLKRPLYVVSAGDLGTTPSELDQKLTKIFSFVHKWNAVVLIDEADVFLEARNTADVDRNAMVAVFLRQLEYFPGILFLTTNRIKHYDLAFQSRIHLSLHYSQLSQDAKEQLWRAFLKKAQGPELRDADLKNLARKDLNGRQIKNAVKLAAAVAKHEQKPLTYEHILTTMRVMDDWEWKEEVAGLQDHISFG</sequence>
<evidence type="ECO:0000313" key="2">
    <source>
        <dbReference type="EMBL" id="KAK7018183.1"/>
    </source>
</evidence>
<feature type="domain" description="AAA+ ATPase" evidence="1">
    <location>
        <begin position="454"/>
        <end position="578"/>
    </location>
</feature>
<organism evidence="2 3">
    <name type="scientific">Favolaschia claudopus</name>
    <dbReference type="NCBI Taxonomy" id="2862362"/>
    <lineage>
        <taxon>Eukaryota</taxon>
        <taxon>Fungi</taxon>
        <taxon>Dikarya</taxon>
        <taxon>Basidiomycota</taxon>
        <taxon>Agaricomycotina</taxon>
        <taxon>Agaricomycetes</taxon>
        <taxon>Agaricomycetidae</taxon>
        <taxon>Agaricales</taxon>
        <taxon>Marasmiineae</taxon>
        <taxon>Mycenaceae</taxon>
        <taxon>Favolaschia</taxon>
    </lineage>
</organism>
<dbReference type="EMBL" id="JAWWNJ010000046">
    <property type="protein sequence ID" value="KAK7018183.1"/>
    <property type="molecule type" value="Genomic_DNA"/>
</dbReference>
<comment type="caution">
    <text evidence="2">The sequence shown here is derived from an EMBL/GenBank/DDBJ whole genome shotgun (WGS) entry which is preliminary data.</text>
</comment>
<dbReference type="AlphaFoldDB" id="A0AAW0AYE1"/>
<dbReference type="GO" id="GO:0005524">
    <property type="term" value="F:ATP binding"/>
    <property type="evidence" value="ECO:0007669"/>
    <property type="project" value="InterPro"/>
</dbReference>
<evidence type="ECO:0000259" key="1">
    <source>
        <dbReference type="SMART" id="SM00382"/>
    </source>
</evidence>
<dbReference type="Proteomes" id="UP001362999">
    <property type="component" value="Unassembled WGS sequence"/>
</dbReference>
<evidence type="ECO:0000313" key="3">
    <source>
        <dbReference type="Proteomes" id="UP001362999"/>
    </source>
</evidence>
<dbReference type="Gene3D" id="3.40.50.300">
    <property type="entry name" value="P-loop containing nucleotide triphosphate hydrolases"/>
    <property type="match status" value="1"/>
</dbReference>
<name>A0AAW0AYE1_9AGAR</name>
<dbReference type="SUPFAM" id="SSF52540">
    <property type="entry name" value="P-loop containing nucleoside triphosphate hydrolases"/>
    <property type="match status" value="1"/>
</dbReference>